<dbReference type="PANTHER" id="PTHR42794:SF1">
    <property type="entry name" value="HEMIN IMPORT ATP-BINDING PROTEIN HMUV"/>
    <property type="match status" value="1"/>
</dbReference>
<dbReference type="AlphaFoldDB" id="A0A4Z1RIL2"/>
<dbReference type="InterPro" id="IPR027417">
    <property type="entry name" value="P-loop_NTPase"/>
</dbReference>
<keyword evidence="3 7" id="KW-0067">ATP-binding</keyword>
<evidence type="ECO:0000313" key="8">
    <source>
        <dbReference type="Proteomes" id="UP000298681"/>
    </source>
</evidence>
<proteinExistence type="predicted"/>
<dbReference type="RefSeq" id="WP_134672877.1">
    <property type="nucleotide sequence ID" value="NZ_SPUH01000001.1"/>
</dbReference>
<dbReference type="Gene3D" id="3.40.50.300">
    <property type="entry name" value="P-loop containing nucleotide triphosphate hydrolases"/>
    <property type="match status" value="1"/>
</dbReference>
<evidence type="ECO:0000256" key="1">
    <source>
        <dbReference type="ARBA" id="ARBA00022448"/>
    </source>
</evidence>
<dbReference type="CDD" id="cd03214">
    <property type="entry name" value="ABC_Iron-Siderophores_B12_Hemin"/>
    <property type="match status" value="1"/>
</dbReference>
<dbReference type="InterPro" id="IPR003439">
    <property type="entry name" value="ABC_transporter-like_ATP-bd"/>
</dbReference>
<dbReference type="InterPro" id="IPR003593">
    <property type="entry name" value="AAA+_ATPase"/>
</dbReference>
<evidence type="ECO:0000256" key="5">
    <source>
        <dbReference type="ARBA" id="ARBA00037066"/>
    </source>
</evidence>
<evidence type="ECO:0000256" key="2">
    <source>
        <dbReference type="ARBA" id="ARBA00022741"/>
    </source>
</evidence>
<evidence type="ECO:0000256" key="3">
    <source>
        <dbReference type="ARBA" id="ARBA00022840"/>
    </source>
</evidence>
<evidence type="ECO:0000313" key="7">
    <source>
        <dbReference type="EMBL" id="TKS53491.1"/>
    </source>
</evidence>
<keyword evidence="4" id="KW-1278">Translocase</keyword>
<dbReference type="GO" id="GO:0016887">
    <property type="term" value="F:ATP hydrolysis activity"/>
    <property type="evidence" value="ECO:0007669"/>
    <property type="project" value="InterPro"/>
</dbReference>
<dbReference type="GO" id="GO:0005524">
    <property type="term" value="F:ATP binding"/>
    <property type="evidence" value="ECO:0007669"/>
    <property type="project" value="UniProtKB-KW"/>
</dbReference>
<dbReference type="PANTHER" id="PTHR42794">
    <property type="entry name" value="HEMIN IMPORT ATP-BINDING PROTEIN HMUV"/>
    <property type="match status" value="1"/>
</dbReference>
<organism evidence="7 8">
    <name type="scientific">Luteimonas yindakuii</name>
    <dbReference type="NCBI Taxonomy" id="2565782"/>
    <lineage>
        <taxon>Bacteria</taxon>
        <taxon>Pseudomonadati</taxon>
        <taxon>Pseudomonadota</taxon>
        <taxon>Gammaproteobacteria</taxon>
        <taxon>Lysobacterales</taxon>
        <taxon>Lysobacteraceae</taxon>
        <taxon>Luteimonas</taxon>
    </lineage>
</organism>
<evidence type="ECO:0000256" key="4">
    <source>
        <dbReference type="ARBA" id="ARBA00022967"/>
    </source>
</evidence>
<comment type="caution">
    <text evidence="7">The sequence shown here is derived from an EMBL/GenBank/DDBJ whole genome shotgun (WGS) entry which is preliminary data.</text>
</comment>
<dbReference type="EMBL" id="SPUH01000001">
    <property type="protein sequence ID" value="TKS53491.1"/>
    <property type="molecule type" value="Genomic_DNA"/>
</dbReference>
<accession>A0A4Z1RIL2</accession>
<dbReference type="NCBIfam" id="NF010068">
    <property type="entry name" value="PRK13548.1"/>
    <property type="match status" value="1"/>
</dbReference>
<gene>
    <name evidence="7" type="ORF">E4582_00995</name>
</gene>
<name>A0A4Z1RIL2_9GAMM</name>
<dbReference type="Proteomes" id="UP000298681">
    <property type="component" value="Unassembled WGS sequence"/>
</dbReference>
<dbReference type="Pfam" id="PF00005">
    <property type="entry name" value="ABC_tran"/>
    <property type="match status" value="1"/>
</dbReference>
<feature type="domain" description="ABC transporter" evidence="6">
    <location>
        <begin position="14"/>
        <end position="245"/>
    </location>
</feature>
<comment type="function">
    <text evidence="5">Part of the ABC transporter complex HmuTUV involved in hemin import. Responsible for energy coupling to the transport system.</text>
</comment>
<dbReference type="SMART" id="SM00382">
    <property type="entry name" value="AAA"/>
    <property type="match status" value="1"/>
</dbReference>
<keyword evidence="1" id="KW-0813">Transport</keyword>
<keyword evidence="2" id="KW-0547">Nucleotide-binding</keyword>
<dbReference type="SUPFAM" id="SSF52540">
    <property type="entry name" value="P-loop containing nucleoside triphosphate hydrolases"/>
    <property type="match status" value="1"/>
</dbReference>
<keyword evidence="8" id="KW-1185">Reference proteome</keyword>
<protein>
    <submittedName>
        <fullName evidence="7">Heme ABC transporter ATP-binding protein</fullName>
    </submittedName>
</protein>
<reference evidence="7 8" key="1">
    <citation type="submission" date="2019-01" db="EMBL/GenBank/DDBJ databases">
        <authorList>
            <person name="Zhang S."/>
        </authorList>
    </citation>
    <scope>NUCLEOTIDE SEQUENCE [LARGE SCALE GENOMIC DNA]</scope>
    <source>
        <strain evidence="7 8">1626</strain>
    </source>
</reference>
<evidence type="ECO:0000259" key="6">
    <source>
        <dbReference type="PROSITE" id="PS50893"/>
    </source>
</evidence>
<dbReference type="PROSITE" id="PS50893">
    <property type="entry name" value="ABC_TRANSPORTER_2"/>
    <property type="match status" value="1"/>
</dbReference>
<sequence>MSAATAHHGTPVALALERASLVIDGRVIVDHVDLHFAPGTLTALVGPNGAGKSSLLSLAAGDRRPSEGEVRVGGRPLQQWRVRELARERAVMPQDHSVRFGFGVREVVAMGRLPHDTDADHDDAIVEASLTTADLLGLADRNVQTLSGGEAARTAFARVLAQDAPVVLLDEPTAALDLHHQERLLRHARRLANHGACVLAVLHDLNLASAYSDRIVMLCDGRVVADGTPREVLQRGTIERVYRQPVLVIEHPTRGVPLVLTEAGLDDADIGALPLSR</sequence>